<comment type="caution">
    <text evidence="2">The sequence shown here is derived from an EMBL/GenBank/DDBJ whole genome shotgun (WGS) entry which is preliminary data.</text>
</comment>
<dbReference type="AlphaFoldDB" id="A0A1C0B6B0"/>
<protein>
    <recommendedName>
        <fullName evidence="1">Phage-Barnase-EndoU-ColicinE5/D-RelE like nuclease 3 domain-containing protein</fullName>
    </recommendedName>
</protein>
<dbReference type="RefSeq" id="WP_066186491.1">
    <property type="nucleotide sequence ID" value="NZ_LCUJ01000004.1"/>
</dbReference>
<feature type="domain" description="Phage-Barnase-EndoU-ColicinE5/D-RelE like nuclease 3" evidence="1">
    <location>
        <begin position="30"/>
        <end position="126"/>
    </location>
</feature>
<organism evidence="2 3">
    <name type="scientific">Aliarcobacter thereius</name>
    <dbReference type="NCBI Taxonomy" id="544718"/>
    <lineage>
        <taxon>Bacteria</taxon>
        <taxon>Pseudomonadati</taxon>
        <taxon>Campylobacterota</taxon>
        <taxon>Epsilonproteobacteria</taxon>
        <taxon>Campylobacterales</taxon>
        <taxon>Arcobacteraceae</taxon>
        <taxon>Aliarcobacter</taxon>
    </lineage>
</organism>
<name>A0A1C0B6B0_9BACT</name>
<dbReference type="EMBL" id="LCUJ01000004">
    <property type="protein sequence ID" value="OCL98830.1"/>
    <property type="molecule type" value="Genomic_DNA"/>
</dbReference>
<dbReference type="Pfam" id="PF18812">
    <property type="entry name" value="PBECR3"/>
    <property type="match status" value="1"/>
</dbReference>
<accession>A0A1C0B6B0</accession>
<reference evidence="3" key="1">
    <citation type="submission" date="2015-05" db="EMBL/GenBank/DDBJ databases">
        <authorList>
            <person name="Rovetto F."/>
            <person name="Cocolin L."/>
            <person name="Illeghems K."/>
            <person name="Van Nieuwerburgh F."/>
            <person name="Houf K."/>
        </authorList>
    </citation>
    <scope>NUCLEOTIDE SEQUENCE [LARGE SCALE GENOMIC DNA]</scope>
    <source>
        <strain evidence="3">DU22</strain>
    </source>
</reference>
<dbReference type="OrthoDB" id="9879660at2"/>
<evidence type="ECO:0000313" key="2">
    <source>
        <dbReference type="EMBL" id="OCL98830.1"/>
    </source>
</evidence>
<evidence type="ECO:0000259" key="1">
    <source>
        <dbReference type="Pfam" id="PF18812"/>
    </source>
</evidence>
<sequence length="128" mass="15178">MTLEEFIDFSLKSNTITEIFELRIKEEACKAIKKHTKLNICEYKFIIQEEYIRHVKNKHEEDLYYLSKIPEILNSFSSVEKSLTRNTQTGQTDVSLVFRKEFNDGIVRMVALRVIKTKILSLKTLFRQ</sequence>
<dbReference type="InterPro" id="IPR041301">
    <property type="entry name" value="PBECR3"/>
</dbReference>
<proteinExistence type="predicted"/>
<gene>
    <name evidence="2" type="ORF">AAX29_01340</name>
</gene>
<evidence type="ECO:0000313" key="3">
    <source>
        <dbReference type="Proteomes" id="UP000093281"/>
    </source>
</evidence>
<dbReference type="Proteomes" id="UP000093281">
    <property type="component" value="Unassembled WGS sequence"/>
</dbReference>